<gene>
    <name evidence="1" type="ORF">METZ01_LOCUS42965</name>
</gene>
<evidence type="ECO:0000313" key="1">
    <source>
        <dbReference type="EMBL" id="SUZ90111.1"/>
    </source>
</evidence>
<accession>A0A381RF34</accession>
<organism evidence="1">
    <name type="scientific">marine metagenome</name>
    <dbReference type="NCBI Taxonomy" id="408172"/>
    <lineage>
        <taxon>unclassified sequences</taxon>
        <taxon>metagenomes</taxon>
        <taxon>ecological metagenomes</taxon>
    </lineage>
</organism>
<dbReference type="SUPFAM" id="SSF51197">
    <property type="entry name" value="Clavaminate synthase-like"/>
    <property type="match status" value="1"/>
</dbReference>
<dbReference type="EMBL" id="UINC01001867">
    <property type="protein sequence ID" value="SUZ90111.1"/>
    <property type="molecule type" value="Genomic_DNA"/>
</dbReference>
<dbReference type="Gene3D" id="2.60.120.620">
    <property type="entry name" value="q2cbj1_9rhob like domain"/>
    <property type="match status" value="1"/>
</dbReference>
<dbReference type="AlphaFoldDB" id="A0A381RF34"/>
<dbReference type="PANTHER" id="PTHR20883">
    <property type="entry name" value="PHYTANOYL-COA DIOXYGENASE DOMAIN CONTAINING 1"/>
    <property type="match status" value="1"/>
</dbReference>
<dbReference type="PANTHER" id="PTHR20883:SF46">
    <property type="entry name" value="PHYTANOYL-COA HYDROXYLASE"/>
    <property type="match status" value="1"/>
</dbReference>
<proteinExistence type="predicted"/>
<protein>
    <recommendedName>
        <fullName evidence="2">Fe2OG dioxygenase domain-containing protein</fullName>
    </recommendedName>
</protein>
<reference evidence="1" key="1">
    <citation type="submission" date="2018-05" db="EMBL/GenBank/DDBJ databases">
        <authorList>
            <person name="Lanie J.A."/>
            <person name="Ng W.-L."/>
            <person name="Kazmierczak K.M."/>
            <person name="Andrzejewski T.M."/>
            <person name="Davidsen T.M."/>
            <person name="Wayne K.J."/>
            <person name="Tettelin H."/>
            <person name="Glass J.I."/>
            <person name="Rusch D."/>
            <person name="Podicherti R."/>
            <person name="Tsui H.-C.T."/>
            <person name="Winkler M.E."/>
        </authorList>
    </citation>
    <scope>NUCLEOTIDE SEQUENCE</scope>
</reference>
<sequence length="273" mass="31924">MPLPREQIKTAREHLLEDGFCILDSALESPFLAELRDWSDDLLRKTKLSPKWKYQGSDIHISGIRHRSKRSPELPGDEIVDRLIEYPAEILKALNLDDHRSGGTFQIISKPPNSPPLYWHQDWARWDDPISMSPWPQQIFLNWYLCDTNTTNGCLRVIPRSHRQRNELHARLVAPHEGGGYDIEEENEWMFFDHPKAVDVPVEAGQLLIGDARMLHGTHHNASSQKRTVLLGWYYRRTNDVPNEWRGDIPEEIIDRDPDLPFKWNREPGRYLT</sequence>
<dbReference type="Pfam" id="PF05721">
    <property type="entry name" value="PhyH"/>
    <property type="match status" value="1"/>
</dbReference>
<dbReference type="InterPro" id="IPR008775">
    <property type="entry name" value="Phytyl_CoA_dOase-like"/>
</dbReference>
<evidence type="ECO:0008006" key="2">
    <source>
        <dbReference type="Google" id="ProtNLM"/>
    </source>
</evidence>
<name>A0A381RF34_9ZZZZ</name>